<keyword evidence="2" id="KW-1185">Reference proteome</keyword>
<dbReference type="EMBL" id="BMAV01024761">
    <property type="protein sequence ID" value="GFS35955.1"/>
    <property type="molecule type" value="Genomic_DNA"/>
</dbReference>
<sequence length="111" mass="12371">MLELFFSGFHRLPVQTILASITPITAVEKAAEVANRITPRGIRCCTHHPKANDACEKTASPSPGAKNKAHGEFEVGVKSFNCTSRHAFLLLERYQCHLCRTCLWNYSQIAI</sequence>
<name>A0A8X6I8X8_9ARAC</name>
<evidence type="ECO:0000313" key="1">
    <source>
        <dbReference type="EMBL" id="GFS35955.1"/>
    </source>
</evidence>
<comment type="caution">
    <text evidence="1">The sequence shown here is derived from an EMBL/GenBank/DDBJ whole genome shotgun (WGS) entry which is preliminary data.</text>
</comment>
<reference evidence="1" key="1">
    <citation type="submission" date="2020-08" db="EMBL/GenBank/DDBJ databases">
        <title>Multicomponent nature underlies the extraordinary mechanical properties of spider dragline silk.</title>
        <authorList>
            <person name="Kono N."/>
            <person name="Nakamura H."/>
            <person name="Mori M."/>
            <person name="Yoshida Y."/>
            <person name="Ohtoshi R."/>
            <person name="Malay A.D."/>
            <person name="Moran D.A.P."/>
            <person name="Tomita M."/>
            <person name="Numata K."/>
            <person name="Arakawa K."/>
        </authorList>
    </citation>
    <scope>NUCLEOTIDE SEQUENCE</scope>
</reference>
<gene>
    <name evidence="1" type="ORF">TNIN_306011</name>
</gene>
<accession>A0A8X6I8X8</accession>
<organism evidence="1 2">
    <name type="scientific">Trichonephila inaurata madagascariensis</name>
    <dbReference type="NCBI Taxonomy" id="2747483"/>
    <lineage>
        <taxon>Eukaryota</taxon>
        <taxon>Metazoa</taxon>
        <taxon>Ecdysozoa</taxon>
        <taxon>Arthropoda</taxon>
        <taxon>Chelicerata</taxon>
        <taxon>Arachnida</taxon>
        <taxon>Araneae</taxon>
        <taxon>Araneomorphae</taxon>
        <taxon>Entelegynae</taxon>
        <taxon>Araneoidea</taxon>
        <taxon>Nephilidae</taxon>
        <taxon>Trichonephila</taxon>
        <taxon>Trichonephila inaurata</taxon>
    </lineage>
</organism>
<protein>
    <submittedName>
        <fullName evidence="1">Uncharacterized protein</fullName>
    </submittedName>
</protein>
<dbReference type="AlphaFoldDB" id="A0A8X6I8X8"/>
<proteinExistence type="predicted"/>
<evidence type="ECO:0000313" key="2">
    <source>
        <dbReference type="Proteomes" id="UP000886998"/>
    </source>
</evidence>
<dbReference type="Proteomes" id="UP000886998">
    <property type="component" value="Unassembled WGS sequence"/>
</dbReference>